<dbReference type="Gene3D" id="3.30.240.20">
    <property type="entry name" value="bsu07140 like domains"/>
    <property type="match status" value="2"/>
</dbReference>
<evidence type="ECO:0000256" key="5">
    <source>
        <dbReference type="ARBA" id="ARBA00022989"/>
    </source>
</evidence>
<dbReference type="EMBL" id="PKKM01000001">
    <property type="protein sequence ID" value="PKY65437.1"/>
    <property type="molecule type" value="Genomic_DNA"/>
</dbReference>
<dbReference type="PANTHER" id="PTHR34582">
    <property type="entry name" value="UPF0702 TRANSMEMBRANE PROTEIN YCAP"/>
    <property type="match status" value="1"/>
</dbReference>
<evidence type="ECO:0000256" key="3">
    <source>
        <dbReference type="ARBA" id="ARBA00022475"/>
    </source>
</evidence>
<sequence length="264" mass="29037">MFDIHGFEMTVFKLLIGVTLIVLHLRLTGKQRTVQLTPIDFIGNFILGGVIGGVIYNHAISFAEYISFLLVTFGIISGLNYLMSKFMSTRSLVMGKAYTIIEGGRFTQDALDNTDHKLDPVEFLAELRGMGIFSLSDISLVQREANGSLTVRRKGEGGINYVLVSNGQVVTDNLELVYRDEEWLRGELSSAGVGDLEDLFVVELDANNRLNIVSQTGNTTAMTVSEPAINEVTMVTEFENPETANPTLEDFAVDPDSTEETPAQ</sequence>
<name>A0A2I1I2T0_9ACTO</name>
<dbReference type="Pfam" id="PF20730">
    <property type="entry name" value="YetF_N"/>
    <property type="match status" value="1"/>
</dbReference>
<dbReference type="InterPro" id="IPR048454">
    <property type="entry name" value="YetF_N"/>
</dbReference>
<evidence type="ECO:0000256" key="8">
    <source>
        <dbReference type="SAM" id="Phobius"/>
    </source>
</evidence>
<comment type="caution">
    <text evidence="11">The sequence shown here is derived from an EMBL/GenBank/DDBJ whole genome shotgun (WGS) entry which is preliminary data.</text>
</comment>
<reference evidence="11 12" key="1">
    <citation type="submission" date="2017-12" db="EMBL/GenBank/DDBJ databases">
        <title>Phylogenetic diversity of female urinary microbiome.</title>
        <authorList>
            <person name="Thomas-White K."/>
            <person name="Wolfe A.J."/>
        </authorList>
    </citation>
    <scope>NUCLEOTIDE SEQUENCE [LARGE SCALE GENOMIC DNA]</scope>
    <source>
        <strain evidence="11 12">UMB0018</strain>
    </source>
</reference>
<dbReference type="Proteomes" id="UP000234198">
    <property type="component" value="Unassembled WGS sequence"/>
</dbReference>
<evidence type="ECO:0000256" key="7">
    <source>
        <dbReference type="SAM" id="MobiDB-lite"/>
    </source>
</evidence>
<feature type="transmembrane region" description="Helical" evidence="8">
    <location>
        <begin position="41"/>
        <end position="59"/>
    </location>
</feature>
<feature type="compositionally biased region" description="Acidic residues" evidence="7">
    <location>
        <begin position="251"/>
        <end position="264"/>
    </location>
</feature>
<feature type="transmembrane region" description="Helical" evidence="8">
    <location>
        <begin position="65"/>
        <end position="83"/>
    </location>
</feature>
<feature type="transmembrane region" description="Helical" evidence="8">
    <location>
        <begin position="12"/>
        <end position="29"/>
    </location>
</feature>
<proteinExistence type="inferred from homology"/>
<dbReference type="RefSeq" id="WP_007589289.1">
    <property type="nucleotide sequence ID" value="NZ_PKKM01000001.1"/>
</dbReference>
<dbReference type="PANTHER" id="PTHR34582:SF6">
    <property type="entry name" value="UPF0702 TRANSMEMBRANE PROTEIN YCAP"/>
    <property type="match status" value="1"/>
</dbReference>
<dbReference type="GO" id="GO:0005886">
    <property type="term" value="C:plasma membrane"/>
    <property type="evidence" value="ECO:0007669"/>
    <property type="project" value="UniProtKB-SubCell"/>
</dbReference>
<gene>
    <name evidence="11" type="ORF">CYJ22_00680</name>
</gene>
<keyword evidence="4 8" id="KW-0812">Transmembrane</keyword>
<comment type="similarity">
    <text evidence="2">Belongs to the UPF0702 family.</text>
</comment>
<dbReference type="Pfam" id="PF04239">
    <property type="entry name" value="DUF421"/>
    <property type="match status" value="1"/>
</dbReference>
<protein>
    <submittedName>
        <fullName evidence="11">DUF421 domain-containing protein</fullName>
    </submittedName>
</protein>
<keyword evidence="3" id="KW-1003">Cell membrane</keyword>
<evidence type="ECO:0000256" key="4">
    <source>
        <dbReference type="ARBA" id="ARBA00022692"/>
    </source>
</evidence>
<organism evidence="11 12">
    <name type="scientific">Schaalia odontolytica</name>
    <dbReference type="NCBI Taxonomy" id="1660"/>
    <lineage>
        <taxon>Bacteria</taxon>
        <taxon>Bacillati</taxon>
        <taxon>Actinomycetota</taxon>
        <taxon>Actinomycetes</taxon>
        <taxon>Actinomycetales</taxon>
        <taxon>Actinomycetaceae</taxon>
        <taxon>Schaalia</taxon>
    </lineage>
</organism>
<dbReference type="InterPro" id="IPR007353">
    <property type="entry name" value="DUF421"/>
</dbReference>
<feature type="domain" description="YetF C-terminal" evidence="9">
    <location>
        <begin position="85"/>
        <end position="204"/>
    </location>
</feature>
<evidence type="ECO:0000259" key="10">
    <source>
        <dbReference type="Pfam" id="PF20730"/>
    </source>
</evidence>
<accession>A0A2I1I2T0</accession>
<evidence type="ECO:0000313" key="12">
    <source>
        <dbReference type="Proteomes" id="UP000234198"/>
    </source>
</evidence>
<keyword evidence="6 8" id="KW-0472">Membrane</keyword>
<keyword evidence="5 8" id="KW-1133">Transmembrane helix</keyword>
<feature type="region of interest" description="Disordered" evidence="7">
    <location>
        <begin position="243"/>
        <end position="264"/>
    </location>
</feature>
<evidence type="ECO:0000256" key="1">
    <source>
        <dbReference type="ARBA" id="ARBA00004651"/>
    </source>
</evidence>
<dbReference type="AlphaFoldDB" id="A0A2I1I2T0"/>
<feature type="domain" description="YetF-like N-terminal transmembrane" evidence="10">
    <location>
        <begin position="9"/>
        <end position="82"/>
    </location>
</feature>
<evidence type="ECO:0000313" key="11">
    <source>
        <dbReference type="EMBL" id="PKY65437.1"/>
    </source>
</evidence>
<comment type="subcellular location">
    <subcellularLocation>
        <location evidence="1">Cell membrane</location>
        <topology evidence="1">Multi-pass membrane protein</topology>
    </subcellularLocation>
</comment>
<evidence type="ECO:0000256" key="6">
    <source>
        <dbReference type="ARBA" id="ARBA00023136"/>
    </source>
</evidence>
<evidence type="ECO:0000259" key="9">
    <source>
        <dbReference type="Pfam" id="PF04239"/>
    </source>
</evidence>
<evidence type="ECO:0000256" key="2">
    <source>
        <dbReference type="ARBA" id="ARBA00006448"/>
    </source>
</evidence>
<dbReference type="InterPro" id="IPR023090">
    <property type="entry name" value="UPF0702_alpha/beta_dom_sf"/>
</dbReference>